<gene>
    <name evidence="2" type="ORF">AN484_09460</name>
</gene>
<organism evidence="2 3">
    <name type="scientific">Aphanizomenon flos-aquae WA102</name>
    <dbReference type="NCBI Taxonomy" id="1710896"/>
    <lineage>
        <taxon>Bacteria</taxon>
        <taxon>Bacillati</taxon>
        <taxon>Cyanobacteriota</taxon>
        <taxon>Cyanophyceae</taxon>
        <taxon>Nostocales</taxon>
        <taxon>Aphanizomenonaceae</taxon>
        <taxon>Aphanizomenon</taxon>
    </lineage>
</organism>
<dbReference type="GO" id="GO:0006270">
    <property type="term" value="P:DNA replication initiation"/>
    <property type="evidence" value="ECO:0007669"/>
    <property type="project" value="InterPro"/>
</dbReference>
<dbReference type="GO" id="GO:0006275">
    <property type="term" value="P:regulation of DNA replication"/>
    <property type="evidence" value="ECO:0007669"/>
    <property type="project" value="InterPro"/>
</dbReference>
<dbReference type="AlphaFoldDB" id="A0A1B7X3Q0"/>
<name>A0A1B7X3Q0_APHFL</name>
<reference evidence="2 3" key="1">
    <citation type="submission" date="2015-09" db="EMBL/GenBank/DDBJ databases">
        <title>Aphanizomenon flos-aquae WA102.</title>
        <authorList>
            <person name="Driscoll C."/>
        </authorList>
    </citation>
    <scope>NUCLEOTIDE SEQUENCE [LARGE SCALE GENOMIC DNA]</scope>
    <source>
        <strain evidence="2">WA102</strain>
    </source>
</reference>
<evidence type="ECO:0000313" key="3">
    <source>
        <dbReference type="Proteomes" id="UP000092093"/>
    </source>
</evidence>
<accession>A0A1B7X3Q0</accession>
<dbReference type="Gene3D" id="1.10.1750.10">
    <property type="match status" value="1"/>
</dbReference>
<dbReference type="InterPro" id="IPR013159">
    <property type="entry name" value="DnaA_C"/>
</dbReference>
<dbReference type="Proteomes" id="UP000092093">
    <property type="component" value="Unassembled WGS sequence"/>
</dbReference>
<dbReference type="SUPFAM" id="SSF48295">
    <property type="entry name" value="TrpR-like"/>
    <property type="match status" value="1"/>
</dbReference>
<dbReference type="GO" id="GO:0005524">
    <property type="term" value="F:ATP binding"/>
    <property type="evidence" value="ECO:0007669"/>
    <property type="project" value="InterPro"/>
</dbReference>
<sequence length="124" mass="14691">MITAKFRTPRQNLLKRKPLFVDQDIINNLVSKVSKACNIDAKLITKKGRYRPQVLARNMCFYILHVHYKQKAAQIAPYFHRDRTTVLHGINTFVNDVEVVPFYMEQYTEVRSKIKIPKLYSENY</sequence>
<proteinExistence type="predicted"/>
<evidence type="ECO:0000259" key="1">
    <source>
        <dbReference type="SMART" id="SM00760"/>
    </source>
</evidence>
<evidence type="ECO:0000313" key="2">
    <source>
        <dbReference type="EMBL" id="OBQ43963.1"/>
    </source>
</evidence>
<dbReference type="GO" id="GO:0043565">
    <property type="term" value="F:sequence-specific DNA binding"/>
    <property type="evidence" value="ECO:0007669"/>
    <property type="project" value="InterPro"/>
</dbReference>
<comment type="caution">
    <text evidence="2">The sequence shown here is derived from an EMBL/GenBank/DDBJ whole genome shotgun (WGS) entry which is preliminary data.</text>
</comment>
<dbReference type="Pfam" id="PF08299">
    <property type="entry name" value="Bac_DnaA_C"/>
    <property type="match status" value="1"/>
</dbReference>
<feature type="domain" description="Chromosomal replication initiator DnaA C-terminal" evidence="1">
    <location>
        <begin position="25"/>
        <end position="93"/>
    </location>
</feature>
<protein>
    <recommendedName>
        <fullName evidence="1">Chromosomal replication initiator DnaA C-terminal domain-containing protein</fullName>
    </recommendedName>
</protein>
<dbReference type="InterPro" id="IPR010921">
    <property type="entry name" value="Trp_repressor/repl_initiator"/>
</dbReference>
<dbReference type="SMART" id="SM00760">
    <property type="entry name" value="Bac_DnaA_C"/>
    <property type="match status" value="1"/>
</dbReference>
<dbReference type="EMBL" id="LJOW01000036">
    <property type="protein sequence ID" value="OBQ43963.1"/>
    <property type="molecule type" value="Genomic_DNA"/>
</dbReference>